<evidence type="ECO:0000313" key="2">
    <source>
        <dbReference type="EMBL" id="TFF75594.1"/>
    </source>
</evidence>
<dbReference type="Proteomes" id="UP000297720">
    <property type="component" value="Unassembled WGS sequence"/>
</dbReference>
<comment type="caution">
    <text evidence="2">The sequence shown here is derived from an EMBL/GenBank/DDBJ whole genome shotgun (WGS) entry which is preliminary data.</text>
</comment>
<dbReference type="RefSeq" id="WP_134696866.1">
    <property type="nucleotide sequence ID" value="NZ_QORJ01000036.1"/>
</dbReference>
<gene>
    <name evidence="1" type="ORF">DRM93_17885</name>
    <name evidence="2" type="ORF">DRM94_17885</name>
</gene>
<evidence type="ECO:0000313" key="1">
    <source>
        <dbReference type="EMBL" id="TFF72245.1"/>
    </source>
</evidence>
<dbReference type="OrthoDB" id="9909222at2"/>
<dbReference type="EMBL" id="QORL01000047">
    <property type="protein sequence ID" value="TFF72245.1"/>
    <property type="molecule type" value="Genomic_DNA"/>
</dbReference>
<proteinExistence type="predicted"/>
<accession>A0A5F0K6J0</accession>
<dbReference type="AlphaFoldDB" id="A0A5F0K6J0"/>
<name>A0A5F0K6J0_9GAMM</name>
<dbReference type="Proteomes" id="UP000297914">
    <property type="component" value="Unassembled WGS sequence"/>
</dbReference>
<protein>
    <submittedName>
        <fullName evidence="2">Uncharacterized protein</fullName>
    </submittedName>
</protein>
<evidence type="ECO:0000313" key="3">
    <source>
        <dbReference type="Proteomes" id="UP000297720"/>
    </source>
</evidence>
<organism evidence="2 4">
    <name type="scientific">Aeromonas taiwanensis</name>
    <dbReference type="NCBI Taxonomy" id="633417"/>
    <lineage>
        <taxon>Bacteria</taxon>
        <taxon>Pseudomonadati</taxon>
        <taxon>Pseudomonadota</taxon>
        <taxon>Gammaproteobacteria</taxon>
        <taxon>Aeromonadales</taxon>
        <taxon>Aeromonadaceae</taxon>
        <taxon>Aeromonas</taxon>
    </lineage>
</organism>
<dbReference type="EMBL" id="QORK01000047">
    <property type="protein sequence ID" value="TFF75594.1"/>
    <property type="molecule type" value="Genomic_DNA"/>
</dbReference>
<sequence length="274" mass="31389">MSKPSLFDMLDQVRPYLEPLAPHFMADKELVEKERYLTLLAANLLEEGGLTEPQVRLFEMLLRSMKIERPLAFYLQQVAKLDKKELFETLSVLKDNSSKVHSFMFDLMMLLRISGALSKNGLNRLQQQAALLLNNNDSIRRLSFLCLKLLNDGTGLDAEEFADDVRVARYERAIGKRPIWLVSFDIFPKLPYSPGEFVGPKSIVVYTKEIDAYRQLFFPRCIVLSICARDEDWRGYAWGAVFDQRGLPPVAAKVITIPDGLNSWLPLFVNKANR</sequence>
<reference evidence="2 4" key="1">
    <citation type="submission" date="2018-06" db="EMBL/GenBank/DDBJ databases">
        <title>Occurrence of a novel blaKPC-2- and qnrS2- harbouring IncP6 plasmid from Aeromonas taiwanensis isolates recovered from the river sediments.</title>
        <authorList>
            <person name="Zheng B."/>
            <person name="Yu X."/>
            <person name="Xiao Y."/>
        </authorList>
    </citation>
    <scope>NUCLEOTIDE SEQUENCE [LARGE SCALE GENOMIC DNA]</scope>
    <source>
        <strain evidence="1 3">1713</strain>
        <strain evidence="2 4">198</strain>
    </source>
</reference>
<keyword evidence="3" id="KW-1185">Reference proteome</keyword>
<evidence type="ECO:0000313" key="4">
    <source>
        <dbReference type="Proteomes" id="UP000297914"/>
    </source>
</evidence>